<evidence type="ECO:0000313" key="2">
    <source>
        <dbReference type="Proteomes" id="UP001627154"/>
    </source>
</evidence>
<gene>
    <name evidence="1" type="ORF">TKK_019663</name>
</gene>
<reference evidence="1 2" key="1">
    <citation type="journal article" date="2024" name="bioRxiv">
        <title>A reference genome for Trichogramma kaykai: A tiny desert-dwelling parasitoid wasp with competing sex-ratio distorters.</title>
        <authorList>
            <person name="Culotta J."/>
            <person name="Lindsey A.R."/>
        </authorList>
    </citation>
    <scope>NUCLEOTIDE SEQUENCE [LARGE SCALE GENOMIC DNA]</scope>
    <source>
        <strain evidence="1 2">KSX58</strain>
    </source>
</reference>
<dbReference type="AlphaFoldDB" id="A0ABD2VVC9"/>
<comment type="caution">
    <text evidence="1">The sequence shown here is derived from an EMBL/GenBank/DDBJ whole genome shotgun (WGS) entry which is preliminary data.</text>
</comment>
<sequence>MVANFPPPQVEADLLNLGGPFTDATPAPAPTPTYIKPKFDIFAQDENSSHQLIDNKPAAVNDDLLGGFGSFVKHLCLQICTPVTNQTKLTVDLMFGRTNGDLLFENSIFESS</sequence>
<accession>A0ABD2VVC9</accession>
<dbReference type="EMBL" id="JBJJXI010000170">
    <property type="protein sequence ID" value="KAL3384564.1"/>
    <property type="molecule type" value="Genomic_DNA"/>
</dbReference>
<keyword evidence="2" id="KW-1185">Reference proteome</keyword>
<dbReference type="Proteomes" id="UP001627154">
    <property type="component" value="Unassembled WGS sequence"/>
</dbReference>
<proteinExistence type="predicted"/>
<protein>
    <submittedName>
        <fullName evidence="1">Uncharacterized protein</fullName>
    </submittedName>
</protein>
<organism evidence="1 2">
    <name type="scientific">Trichogramma kaykai</name>
    <dbReference type="NCBI Taxonomy" id="54128"/>
    <lineage>
        <taxon>Eukaryota</taxon>
        <taxon>Metazoa</taxon>
        <taxon>Ecdysozoa</taxon>
        <taxon>Arthropoda</taxon>
        <taxon>Hexapoda</taxon>
        <taxon>Insecta</taxon>
        <taxon>Pterygota</taxon>
        <taxon>Neoptera</taxon>
        <taxon>Endopterygota</taxon>
        <taxon>Hymenoptera</taxon>
        <taxon>Apocrita</taxon>
        <taxon>Proctotrupomorpha</taxon>
        <taxon>Chalcidoidea</taxon>
        <taxon>Trichogrammatidae</taxon>
        <taxon>Trichogramma</taxon>
    </lineage>
</organism>
<evidence type="ECO:0000313" key="1">
    <source>
        <dbReference type="EMBL" id="KAL3384564.1"/>
    </source>
</evidence>
<name>A0ABD2VVC9_9HYME</name>